<keyword evidence="1" id="KW-0812">Transmembrane</keyword>
<gene>
    <name evidence="2" type="ORF">HGA03_07070</name>
</gene>
<protein>
    <submittedName>
        <fullName evidence="2">Alternate-type signal peptide domain-containing protein</fullName>
    </submittedName>
</protein>
<sequence length="181" mass="18413">MTTPRTTSRHSALKGTVAATAGIAVLLAGAGTFALWNQQGAIGSGSTGTGALTAEFDPQTRWRDATDGAGNPIEDITAFRMVPGDTLVGTTGVSVTATGENLLVDTGLHYAEGALPADVTAEVTLTDGEGEPVTRLEGSNTGTRHELTATITLAFDADAAASMSEPIDLSAISVDLRQVLN</sequence>
<dbReference type="NCBIfam" id="TIGR04089">
    <property type="entry name" value="exp_by_SipW_III"/>
    <property type="match status" value="1"/>
</dbReference>
<accession>A0A7X6KUA4</accession>
<feature type="transmembrane region" description="Helical" evidence="1">
    <location>
        <begin position="12"/>
        <end position="36"/>
    </location>
</feature>
<dbReference type="RefSeq" id="WP_168629562.1">
    <property type="nucleotide sequence ID" value="NZ_BONL01000013.1"/>
</dbReference>
<evidence type="ECO:0000256" key="1">
    <source>
        <dbReference type="SAM" id="Phobius"/>
    </source>
</evidence>
<evidence type="ECO:0000313" key="3">
    <source>
        <dbReference type="Proteomes" id="UP000581206"/>
    </source>
</evidence>
<keyword evidence="1" id="KW-1133">Transmembrane helix</keyword>
<evidence type="ECO:0000313" key="2">
    <source>
        <dbReference type="EMBL" id="NKY22426.1"/>
    </source>
</evidence>
<keyword evidence="1" id="KW-0472">Membrane</keyword>
<name>A0A7X6KUA4_9CELL</name>
<dbReference type="AlphaFoldDB" id="A0A7X6KUA4"/>
<reference evidence="2 3" key="1">
    <citation type="submission" date="2020-04" db="EMBL/GenBank/DDBJ databases">
        <title>MicrobeNet Type strains.</title>
        <authorList>
            <person name="Nicholson A.C."/>
        </authorList>
    </citation>
    <scope>NUCLEOTIDE SEQUENCE [LARGE SCALE GENOMIC DNA]</scope>
    <source>
        <strain evidence="2 3">ATCC BAA-788</strain>
    </source>
</reference>
<dbReference type="InterPro" id="IPR024006">
    <property type="entry name" value="Alt_signal_exp_actinobact"/>
</dbReference>
<dbReference type="EMBL" id="JAAXOX010000003">
    <property type="protein sequence ID" value="NKY22426.1"/>
    <property type="molecule type" value="Genomic_DNA"/>
</dbReference>
<proteinExistence type="predicted"/>
<dbReference type="Proteomes" id="UP000581206">
    <property type="component" value="Unassembled WGS sequence"/>
</dbReference>
<comment type="caution">
    <text evidence="2">The sequence shown here is derived from an EMBL/GenBank/DDBJ whole genome shotgun (WGS) entry which is preliminary data.</text>
</comment>
<organism evidence="2 3">
    <name type="scientific">Cellulomonas denverensis</name>
    <dbReference type="NCBI Taxonomy" id="264297"/>
    <lineage>
        <taxon>Bacteria</taxon>
        <taxon>Bacillati</taxon>
        <taxon>Actinomycetota</taxon>
        <taxon>Actinomycetes</taxon>
        <taxon>Micrococcales</taxon>
        <taxon>Cellulomonadaceae</taxon>
        <taxon>Cellulomonas</taxon>
    </lineage>
</organism>
<keyword evidence="3" id="KW-1185">Reference proteome</keyword>